<dbReference type="Pfam" id="PF13521">
    <property type="entry name" value="AAA_28"/>
    <property type="match status" value="1"/>
</dbReference>
<gene>
    <name evidence="2" type="ORF">EBB06_01995</name>
</gene>
<keyword evidence="3" id="KW-1185">Reference proteome</keyword>
<reference evidence="2 3" key="1">
    <citation type="submission" date="2018-10" db="EMBL/GenBank/DDBJ databases">
        <title>Draft genome of Fastidiocella sp. strain 375T, a bacterium isolated from a karstic cave dripping water.</title>
        <authorList>
            <person name="Coelho C."/>
            <person name="Verissimo A."/>
            <person name="Tiago I."/>
        </authorList>
    </citation>
    <scope>NUCLEOTIDE SEQUENCE [LARGE SCALE GENOMIC DNA]</scope>
    <source>
        <strain evidence="2 3">CAVE-375</strain>
    </source>
</reference>
<dbReference type="RefSeq" id="WP_129211016.1">
    <property type="nucleotide sequence ID" value="NZ_REGR01000001.1"/>
</dbReference>
<evidence type="ECO:0000313" key="2">
    <source>
        <dbReference type="EMBL" id="RXZ45606.1"/>
    </source>
</evidence>
<dbReference type="PANTHER" id="PTHR37512">
    <property type="entry name" value="TRIFUNCTIONAL NAD BIOSYNTHESIS/REGULATOR PROTEIN NADR"/>
    <property type="match status" value="1"/>
</dbReference>
<proteinExistence type="predicted"/>
<sequence length="181" mass="19387">MPSPAVTRIALVGPESCGKSALAAALTERLAEQGARVARIDEYARHYYATRPYRPTMADIEAIAAGQLAAEAVAVGAGAQVLVCDSTVLTCVVWAEVAFGEASRVLHALNRPRDYALTLLPLPDLPWAPDPLRSHPDERDMLFARYRVKLTVAGVASAEIGGLNEARVDAAWQALRDARLA</sequence>
<protein>
    <submittedName>
        <fullName evidence="2">Nicotinamide mononucleotide-binding protein</fullName>
    </submittedName>
</protein>
<dbReference type="Gene3D" id="3.40.50.300">
    <property type="entry name" value="P-loop containing nucleotide triphosphate hydrolases"/>
    <property type="match status" value="1"/>
</dbReference>
<dbReference type="InterPro" id="IPR038727">
    <property type="entry name" value="NadR/Ttd14_AAA_dom"/>
</dbReference>
<dbReference type="Proteomes" id="UP000290682">
    <property type="component" value="Unassembled WGS sequence"/>
</dbReference>
<dbReference type="InterPro" id="IPR027417">
    <property type="entry name" value="P-loop_NTPase"/>
</dbReference>
<dbReference type="EMBL" id="REGR01000001">
    <property type="protein sequence ID" value="RXZ45606.1"/>
    <property type="molecule type" value="Genomic_DNA"/>
</dbReference>
<dbReference type="SUPFAM" id="SSF52540">
    <property type="entry name" value="P-loop containing nucleoside triphosphate hydrolases"/>
    <property type="match status" value="1"/>
</dbReference>
<dbReference type="PANTHER" id="PTHR37512:SF1">
    <property type="entry name" value="NADR_TTD14 AAA DOMAIN-CONTAINING PROTEIN"/>
    <property type="match status" value="1"/>
</dbReference>
<evidence type="ECO:0000259" key="1">
    <source>
        <dbReference type="Pfam" id="PF13521"/>
    </source>
</evidence>
<feature type="domain" description="NadR/Ttd14 AAA" evidence="1">
    <location>
        <begin position="8"/>
        <end position="156"/>
    </location>
</feature>
<evidence type="ECO:0000313" key="3">
    <source>
        <dbReference type="Proteomes" id="UP000290682"/>
    </source>
</evidence>
<name>A0ABY0FGU0_9NEIS</name>
<accession>A0ABY0FGU0</accession>
<comment type="caution">
    <text evidence="2">The sequence shown here is derived from an EMBL/GenBank/DDBJ whole genome shotgun (WGS) entry which is preliminary data.</text>
</comment>
<organism evidence="2 3">
    <name type="scientific">Crenobacter cavernae</name>
    <dbReference type="NCBI Taxonomy" id="2290923"/>
    <lineage>
        <taxon>Bacteria</taxon>
        <taxon>Pseudomonadati</taxon>
        <taxon>Pseudomonadota</taxon>
        <taxon>Betaproteobacteria</taxon>
        <taxon>Neisseriales</taxon>
        <taxon>Neisseriaceae</taxon>
        <taxon>Crenobacter</taxon>
    </lineage>
</organism>
<dbReference type="InterPro" id="IPR052735">
    <property type="entry name" value="NAD_biosynth-regulator"/>
</dbReference>